<sequence>MPADVKLRPVFQRSPTLEPSWNVSSSCYNPPSTVEIMCTFWNTNISLPAVEVNYGWPRGGFRVAIVGSKYYNKKGTT</sequence>
<keyword evidence="2" id="KW-1185">Reference proteome</keyword>
<name>A0ABR3Y0Q0_9PEZI</name>
<organism evidence="1 2">
    <name type="scientific">Diaporthe australafricana</name>
    <dbReference type="NCBI Taxonomy" id="127596"/>
    <lineage>
        <taxon>Eukaryota</taxon>
        <taxon>Fungi</taxon>
        <taxon>Dikarya</taxon>
        <taxon>Ascomycota</taxon>
        <taxon>Pezizomycotina</taxon>
        <taxon>Sordariomycetes</taxon>
        <taxon>Sordariomycetidae</taxon>
        <taxon>Diaporthales</taxon>
        <taxon>Diaporthaceae</taxon>
        <taxon>Diaporthe</taxon>
    </lineage>
</organism>
<dbReference type="Proteomes" id="UP001583177">
    <property type="component" value="Unassembled WGS sequence"/>
</dbReference>
<proteinExistence type="predicted"/>
<evidence type="ECO:0000313" key="1">
    <source>
        <dbReference type="EMBL" id="KAL1881814.1"/>
    </source>
</evidence>
<accession>A0ABR3Y0Q0</accession>
<gene>
    <name evidence="1" type="ORF">Daus18300_000867</name>
</gene>
<dbReference type="EMBL" id="JAWRVE010000005">
    <property type="protein sequence ID" value="KAL1881814.1"/>
    <property type="molecule type" value="Genomic_DNA"/>
</dbReference>
<evidence type="ECO:0000313" key="2">
    <source>
        <dbReference type="Proteomes" id="UP001583177"/>
    </source>
</evidence>
<comment type="caution">
    <text evidence="1">The sequence shown here is derived from an EMBL/GenBank/DDBJ whole genome shotgun (WGS) entry which is preliminary data.</text>
</comment>
<reference evidence="1 2" key="1">
    <citation type="journal article" date="2024" name="IMA Fungus">
        <title>IMA Genome - F19 : A genome assembly and annotation guide to empower mycologists, including annotated draft genome sequences of Ceratocystis pirilliformis, Diaporthe australafricana, Fusarium ophioides, Paecilomyces lecythidis, and Sporothrix stenoceras.</title>
        <authorList>
            <person name="Aylward J."/>
            <person name="Wilson A.M."/>
            <person name="Visagie C.M."/>
            <person name="Spraker J."/>
            <person name="Barnes I."/>
            <person name="Buitendag C."/>
            <person name="Ceriani C."/>
            <person name="Del Mar Angel L."/>
            <person name="du Plessis D."/>
            <person name="Fuchs T."/>
            <person name="Gasser K."/>
            <person name="Kramer D."/>
            <person name="Li W."/>
            <person name="Munsamy K."/>
            <person name="Piso A."/>
            <person name="Price J.L."/>
            <person name="Sonnekus B."/>
            <person name="Thomas C."/>
            <person name="van der Nest A."/>
            <person name="van Dijk A."/>
            <person name="van Heerden A."/>
            <person name="van Vuuren N."/>
            <person name="Yilmaz N."/>
            <person name="Duong T.A."/>
            <person name="van der Merwe N.A."/>
            <person name="Wingfield M.J."/>
            <person name="Wingfield B.D."/>
        </authorList>
    </citation>
    <scope>NUCLEOTIDE SEQUENCE [LARGE SCALE GENOMIC DNA]</scope>
    <source>
        <strain evidence="1 2">CMW 18300</strain>
    </source>
</reference>
<protein>
    <submittedName>
        <fullName evidence="1">Uncharacterized protein</fullName>
    </submittedName>
</protein>